<organism evidence="1 2">
    <name type="scientific">Nitratireductor aestuarii</name>
    <dbReference type="NCBI Taxonomy" id="1735103"/>
    <lineage>
        <taxon>Bacteria</taxon>
        <taxon>Pseudomonadati</taxon>
        <taxon>Pseudomonadota</taxon>
        <taxon>Alphaproteobacteria</taxon>
        <taxon>Hyphomicrobiales</taxon>
        <taxon>Phyllobacteriaceae</taxon>
        <taxon>Nitratireductor</taxon>
    </lineage>
</organism>
<dbReference type="Gene3D" id="3.10.620.30">
    <property type="match status" value="1"/>
</dbReference>
<keyword evidence="2" id="KW-1185">Reference proteome</keyword>
<dbReference type="EMBL" id="BMIF01000001">
    <property type="protein sequence ID" value="GGA53748.1"/>
    <property type="molecule type" value="Genomic_DNA"/>
</dbReference>
<dbReference type="AlphaFoldDB" id="A0A916RH71"/>
<evidence type="ECO:0000313" key="1">
    <source>
        <dbReference type="EMBL" id="GGA53748.1"/>
    </source>
</evidence>
<evidence type="ECO:0008006" key="3">
    <source>
        <dbReference type="Google" id="ProtNLM"/>
    </source>
</evidence>
<protein>
    <recommendedName>
        <fullName evidence="3">Transglutaminase</fullName>
    </recommendedName>
</protein>
<accession>A0A916RH71</accession>
<reference evidence="1" key="2">
    <citation type="submission" date="2020-09" db="EMBL/GenBank/DDBJ databases">
        <authorList>
            <person name="Sun Q."/>
            <person name="Zhou Y."/>
        </authorList>
    </citation>
    <scope>NUCLEOTIDE SEQUENCE</scope>
    <source>
        <strain evidence="1">CGMCC 1.15320</strain>
    </source>
</reference>
<gene>
    <name evidence="1" type="ORF">GCM10011385_04070</name>
</gene>
<comment type="caution">
    <text evidence="1">The sequence shown here is derived from an EMBL/GenBank/DDBJ whole genome shotgun (WGS) entry which is preliminary data.</text>
</comment>
<dbReference type="PANTHER" id="PTHR39327:SF1">
    <property type="entry name" value="BLR5470 PROTEIN"/>
    <property type="match status" value="1"/>
</dbReference>
<dbReference type="PANTHER" id="PTHR39327">
    <property type="match status" value="1"/>
</dbReference>
<dbReference type="Pfam" id="PF06035">
    <property type="entry name" value="Peptidase_C93"/>
    <property type="match status" value="1"/>
</dbReference>
<dbReference type="Proteomes" id="UP000636264">
    <property type="component" value="Unassembled WGS sequence"/>
</dbReference>
<evidence type="ECO:0000313" key="2">
    <source>
        <dbReference type="Proteomes" id="UP000636264"/>
    </source>
</evidence>
<proteinExistence type="predicted"/>
<name>A0A916RH71_9HYPH</name>
<sequence>MGGRTSQPVGHYEFCLRMPAECMLQEHAQSPLQMTRDLWALINSVNDAVNEEVLPLSDQELWGVPEVWSFPQSFGDCEDYVLEKRRRLIEAGLPAGSLLITVVRQPNGEGHAVLTIPTDRGDLVLDNLEGNILPWSSTKYEFLKRQSPKHAGMWNKIVGGRRTAPVQEVASTHLEQNRW</sequence>
<reference evidence="1" key="1">
    <citation type="journal article" date="2014" name="Int. J. Syst. Evol. Microbiol.">
        <title>Complete genome sequence of Corynebacterium casei LMG S-19264T (=DSM 44701T), isolated from a smear-ripened cheese.</title>
        <authorList>
            <consortium name="US DOE Joint Genome Institute (JGI-PGF)"/>
            <person name="Walter F."/>
            <person name="Albersmeier A."/>
            <person name="Kalinowski J."/>
            <person name="Ruckert C."/>
        </authorList>
    </citation>
    <scope>NUCLEOTIDE SEQUENCE</scope>
    <source>
        <strain evidence="1">CGMCC 1.15320</strain>
    </source>
</reference>
<dbReference type="InterPro" id="IPR010319">
    <property type="entry name" value="Transglutaminase-like_Cys_pept"/>
</dbReference>